<protein>
    <submittedName>
        <fullName evidence="2">Uncharacterized protein</fullName>
    </submittedName>
</protein>
<name>A0AAJ0DWW0_9PEZI</name>
<evidence type="ECO:0000256" key="1">
    <source>
        <dbReference type="SAM" id="MobiDB-lite"/>
    </source>
</evidence>
<keyword evidence="3" id="KW-1185">Reference proteome</keyword>
<dbReference type="GeneID" id="85343750"/>
<organism evidence="2 3">
    <name type="scientific">Colletotrichum costaricense</name>
    <dbReference type="NCBI Taxonomy" id="1209916"/>
    <lineage>
        <taxon>Eukaryota</taxon>
        <taxon>Fungi</taxon>
        <taxon>Dikarya</taxon>
        <taxon>Ascomycota</taxon>
        <taxon>Pezizomycotina</taxon>
        <taxon>Sordariomycetes</taxon>
        <taxon>Hypocreomycetidae</taxon>
        <taxon>Glomerellales</taxon>
        <taxon>Glomerellaceae</taxon>
        <taxon>Colletotrichum</taxon>
        <taxon>Colletotrichum acutatum species complex</taxon>
    </lineage>
</organism>
<accession>A0AAJ0DWW0</accession>
<feature type="region of interest" description="Disordered" evidence="1">
    <location>
        <begin position="30"/>
        <end position="51"/>
    </location>
</feature>
<evidence type="ECO:0000313" key="2">
    <source>
        <dbReference type="EMBL" id="KAK1517796.1"/>
    </source>
</evidence>
<proteinExistence type="predicted"/>
<gene>
    <name evidence="2" type="ORF">CCOS01_12053</name>
</gene>
<dbReference type="EMBL" id="MOOE01000014">
    <property type="protein sequence ID" value="KAK1517796.1"/>
    <property type="molecule type" value="Genomic_DNA"/>
</dbReference>
<comment type="caution">
    <text evidence="2">The sequence shown here is derived from an EMBL/GenBank/DDBJ whole genome shotgun (WGS) entry which is preliminary data.</text>
</comment>
<evidence type="ECO:0000313" key="3">
    <source>
        <dbReference type="Proteomes" id="UP001240678"/>
    </source>
</evidence>
<feature type="compositionally biased region" description="Polar residues" evidence="1">
    <location>
        <begin position="31"/>
        <end position="41"/>
    </location>
</feature>
<sequence length="208" mass="22381">MRAKECSTSKPRMADLRYAHSFLGYPEILTNPANEVTSQHGESNDDDDESMAQGVTAGLSVPKVGPPSPALPLLYPASLIEAPAISVRHYRGAPRGGDTADAVTHHPASTTRQCEYPPVGRIKATTYIHDLPLPGAVQRRHRDNLSLLSPSSSLASHTCALWSNLFGTWLQQPSLMLCNLETALCQKDPQRPLSPAPAAAAAAHLRFT</sequence>
<dbReference type="AlphaFoldDB" id="A0AAJ0DWW0"/>
<dbReference type="RefSeq" id="XP_060309146.1">
    <property type="nucleotide sequence ID" value="XM_060460203.1"/>
</dbReference>
<reference evidence="2 3" key="1">
    <citation type="submission" date="2016-10" db="EMBL/GenBank/DDBJ databases">
        <title>The genome sequence of Colletotrichum fioriniae PJ7.</title>
        <authorList>
            <person name="Baroncelli R."/>
        </authorList>
    </citation>
    <scope>NUCLEOTIDE SEQUENCE [LARGE SCALE GENOMIC DNA]</scope>
    <source>
        <strain evidence="2 3">IMI 309622</strain>
    </source>
</reference>
<dbReference type="Proteomes" id="UP001240678">
    <property type="component" value="Unassembled WGS sequence"/>
</dbReference>